<name>A0A4Q7XZQ9_9BACT</name>
<evidence type="ECO:0000313" key="1">
    <source>
        <dbReference type="EMBL" id="RZU29053.1"/>
    </source>
</evidence>
<keyword evidence="2" id="KW-1185">Reference proteome</keyword>
<organism evidence="1 2">
    <name type="scientific">Edaphobacter modestus</name>
    <dbReference type="NCBI Taxonomy" id="388466"/>
    <lineage>
        <taxon>Bacteria</taxon>
        <taxon>Pseudomonadati</taxon>
        <taxon>Acidobacteriota</taxon>
        <taxon>Terriglobia</taxon>
        <taxon>Terriglobales</taxon>
        <taxon>Acidobacteriaceae</taxon>
        <taxon>Edaphobacter</taxon>
    </lineage>
</organism>
<dbReference type="AlphaFoldDB" id="A0A4Q7XZQ9"/>
<protein>
    <submittedName>
        <fullName evidence="1">Uncharacterized protein</fullName>
    </submittedName>
</protein>
<dbReference type="Proteomes" id="UP000292958">
    <property type="component" value="Unassembled WGS sequence"/>
</dbReference>
<proteinExistence type="predicted"/>
<dbReference type="EMBL" id="SHKW01000008">
    <property type="protein sequence ID" value="RZU29053.1"/>
    <property type="molecule type" value="Genomic_DNA"/>
</dbReference>
<reference evidence="1 2" key="1">
    <citation type="submission" date="2019-02" db="EMBL/GenBank/DDBJ databases">
        <title>Genomic Encyclopedia of Archaeal and Bacterial Type Strains, Phase II (KMG-II): from individual species to whole genera.</title>
        <authorList>
            <person name="Goeker M."/>
        </authorList>
    </citation>
    <scope>NUCLEOTIDE SEQUENCE [LARGE SCALE GENOMIC DNA]</scope>
    <source>
        <strain evidence="1 2">DSM 18101</strain>
    </source>
</reference>
<gene>
    <name evidence="1" type="ORF">BDD14_6647</name>
</gene>
<accession>A0A4Q7XZQ9</accession>
<sequence length="68" mass="8228">MKTLIITVRYLWLRKRCMAYDYSCELANEQNNRELMLYNSQKSIELSLKLSLLRLDVPLIILQKFPYE</sequence>
<evidence type="ECO:0000313" key="2">
    <source>
        <dbReference type="Proteomes" id="UP000292958"/>
    </source>
</evidence>
<comment type="caution">
    <text evidence="1">The sequence shown here is derived from an EMBL/GenBank/DDBJ whole genome shotgun (WGS) entry which is preliminary data.</text>
</comment>